<protein>
    <submittedName>
        <fullName evidence="3">Uncharacterized protein</fullName>
    </submittedName>
</protein>
<feature type="region of interest" description="Disordered" evidence="1">
    <location>
        <begin position="78"/>
        <end position="107"/>
    </location>
</feature>
<keyword evidence="2" id="KW-1133">Transmembrane helix</keyword>
<evidence type="ECO:0000256" key="2">
    <source>
        <dbReference type="SAM" id="Phobius"/>
    </source>
</evidence>
<reference evidence="4" key="2">
    <citation type="journal article" date="2019" name="MicrobiologyOpen">
        <title>High-quality draft genome sequence of Gaiella occulta isolated from a 150 meter deep mineral water borehole and comparison with the genome sequences of other deep-branching lineages of the phylum Actinobacteria.</title>
        <authorList>
            <person name="Severino R."/>
            <person name="Froufe H.J.C."/>
            <person name="Barroso C."/>
            <person name="Albuquerque L."/>
            <person name="Lobo-da-Cunha A."/>
            <person name="da Costa M.S."/>
            <person name="Egas C."/>
        </authorList>
    </citation>
    <scope>NUCLEOTIDE SEQUENCE [LARGE SCALE GENOMIC DNA]</scope>
    <source>
        <strain evidence="4">F2-233</strain>
    </source>
</reference>
<organism evidence="3 4">
    <name type="scientific">Gaiella occulta</name>
    <dbReference type="NCBI Taxonomy" id="1002870"/>
    <lineage>
        <taxon>Bacteria</taxon>
        <taxon>Bacillati</taxon>
        <taxon>Actinomycetota</taxon>
        <taxon>Thermoleophilia</taxon>
        <taxon>Gaiellales</taxon>
        <taxon>Gaiellaceae</taxon>
        <taxon>Gaiella</taxon>
    </lineage>
</organism>
<comment type="caution">
    <text evidence="3">The sequence shown here is derived from an EMBL/GenBank/DDBJ whole genome shotgun (WGS) entry which is preliminary data.</text>
</comment>
<evidence type="ECO:0000256" key="1">
    <source>
        <dbReference type="SAM" id="MobiDB-lite"/>
    </source>
</evidence>
<evidence type="ECO:0000313" key="4">
    <source>
        <dbReference type="Proteomes" id="UP000254134"/>
    </source>
</evidence>
<proteinExistence type="predicted"/>
<dbReference type="EMBL" id="QQZY01000010">
    <property type="protein sequence ID" value="RDI73368.1"/>
    <property type="molecule type" value="Genomic_DNA"/>
</dbReference>
<name>A0A7M2YVB4_9ACTN</name>
<evidence type="ECO:0000313" key="3">
    <source>
        <dbReference type="EMBL" id="RDI73368.1"/>
    </source>
</evidence>
<dbReference type="RefSeq" id="WP_181813730.1">
    <property type="nucleotide sequence ID" value="NZ_QQZY01000010.1"/>
</dbReference>
<sequence length="107" mass="11634">MRSLDSRRNAVVMTVGWWLLRRKLRKSARTAVAELLAGKGLSPGARRRRRPLRTLSLLALLAGGGYLAWRRARGGGDDWGGWEPDAPVPAPAAEPARAPEPRSTAVV</sequence>
<feature type="transmembrane region" description="Helical" evidence="2">
    <location>
        <begin position="52"/>
        <end position="69"/>
    </location>
</feature>
<keyword evidence="4" id="KW-1185">Reference proteome</keyword>
<dbReference type="Proteomes" id="UP000254134">
    <property type="component" value="Unassembled WGS sequence"/>
</dbReference>
<gene>
    <name evidence="3" type="ORF">Gocc_2968</name>
</gene>
<keyword evidence="2" id="KW-0472">Membrane</keyword>
<keyword evidence="2" id="KW-0812">Transmembrane</keyword>
<accession>A0A7M2YVB4</accession>
<reference evidence="3 4" key="1">
    <citation type="submission" date="2018-07" db="EMBL/GenBank/DDBJ databases">
        <title>High-quality-draft genome sequence of Gaiella occulta.</title>
        <authorList>
            <person name="Severino R."/>
            <person name="Froufe H.J.C."/>
            <person name="Rainey F.A."/>
            <person name="Barroso C."/>
            <person name="Albuquerque L."/>
            <person name="Lobo-Da-Cunha A."/>
            <person name="Da Costa M.S."/>
            <person name="Egas C."/>
        </authorList>
    </citation>
    <scope>NUCLEOTIDE SEQUENCE [LARGE SCALE GENOMIC DNA]</scope>
    <source>
        <strain evidence="3 4">F2-233</strain>
    </source>
</reference>
<dbReference type="AlphaFoldDB" id="A0A7M2YVB4"/>